<accession>A0A450ZNJ8</accession>
<feature type="domain" description="Large ribosomal subunit protein uL30-like ferredoxin-like fold" evidence="6">
    <location>
        <begin position="11"/>
        <end position="60"/>
    </location>
</feature>
<protein>
    <recommendedName>
        <fullName evidence="5">Large ribosomal subunit protein uL30</fullName>
    </recommendedName>
</protein>
<reference evidence="7" key="1">
    <citation type="submission" date="2019-02" db="EMBL/GenBank/DDBJ databases">
        <authorList>
            <person name="Gruber-Vodicka R. H."/>
            <person name="Seah K. B. B."/>
        </authorList>
    </citation>
    <scope>NUCLEOTIDE SEQUENCE</scope>
    <source>
        <strain evidence="8">BECK_BY1</strain>
        <strain evidence="9">BECK_BY2</strain>
        <strain evidence="7">BECK_BY3</strain>
    </source>
</reference>
<dbReference type="PANTHER" id="PTHR15892:SF2">
    <property type="entry name" value="LARGE RIBOSOMAL SUBUNIT PROTEIN UL30M"/>
    <property type="match status" value="1"/>
</dbReference>
<dbReference type="InterPro" id="IPR005996">
    <property type="entry name" value="Ribosomal_uL30_bac-type"/>
</dbReference>
<dbReference type="InterPro" id="IPR036919">
    <property type="entry name" value="Ribo_uL30_ferredoxin-like_sf"/>
</dbReference>
<dbReference type="Gene3D" id="3.30.1390.20">
    <property type="entry name" value="Ribosomal protein L30, ferredoxin-like fold domain"/>
    <property type="match status" value="1"/>
</dbReference>
<evidence type="ECO:0000259" key="6">
    <source>
        <dbReference type="Pfam" id="PF00327"/>
    </source>
</evidence>
<keyword evidence="4 5" id="KW-0687">Ribonucleoprotein</keyword>
<dbReference type="AlphaFoldDB" id="A0A450ZNJ8"/>
<evidence type="ECO:0000256" key="4">
    <source>
        <dbReference type="ARBA" id="ARBA00023274"/>
    </source>
</evidence>
<dbReference type="PANTHER" id="PTHR15892">
    <property type="entry name" value="MITOCHONDRIAL RIBOSOMAL PROTEIN L30"/>
    <property type="match status" value="1"/>
</dbReference>
<dbReference type="InterPro" id="IPR016082">
    <property type="entry name" value="Ribosomal_uL30_ferredoxin-like"/>
</dbReference>
<gene>
    <name evidence="5" type="primary">rpmD</name>
    <name evidence="8" type="ORF">BECKTUN1418D_GA0071000_10649</name>
    <name evidence="9" type="ORF">BECKTUN1418E_GA0071001_10649</name>
    <name evidence="7" type="ORF">BECKTUN1418F_GA0071002_10679</name>
</gene>
<dbReference type="EMBL" id="CAADFV010000064">
    <property type="protein sequence ID" value="VFK61306.1"/>
    <property type="molecule type" value="Genomic_DNA"/>
</dbReference>
<evidence type="ECO:0000256" key="2">
    <source>
        <dbReference type="ARBA" id="ARBA00011838"/>
    </source>
</evidence>
<evidence type="ECO:0000256" key="1">
    <source>
        <dbReference type="ARBA" id="ARBA00007594"/>
    </source>
</evidence>
<sequence>MGNEDQSKGALRITLIRSKYGRLRKHEACLRGLGIRKIHKSVLVNDTPCVRGMINKVAYMLRVEEAKDAFK</sequence>
<dbReference type="GO" id="GO:0022625">
    <property type="term" value="C:cytosolic large ribosomal subunit"/>
    <property type="evidence" value="ECO:0007669"/>
    <property type="project" value="TreeGrafter"/>
</dbReference>
<dbReference type="NCBIfam" id="TIGR01308">
    <property type="entry name" value="rpmD_bact"/>
    <property type="match status" value="1"/>
</dbReference>
<dbReference type="GO" id="GO:0006412">
    <property type="term" value="P:translation"/>
    <property type="evidence" value="ECO:0007669"/>
    <property type="project" value="UniProtKB-UniRule"/>
</dbReference>
<name>A0A450ZNJ8_9GAMM</name>
<dbReference type="GO" id="GO:0003735">
    <property type="term" value="F:structural constituent of ribosome"/>
    <property type="evidence" value="ECO:0007669"/>
    <property type="project" value="InterPro"/>
</dbReference>
<evidence type="ECO:0000313" key="7">
    <source>
        <dbReference type="EMBL" id="VFK55362.1"/>
    </source>
</evidence>
<dbReference type="EMBL" id="CAADFY010000067">
    <property type="protein sequence ID" value="VFK55362.1"/>
    <property type="molecule type" value="Genomic_DNA"/>
</dbReference>
<dbReference type="HAMAP" id="MF_01371_B">
    <property type="entry name" value="Ribosomal_uL30_B"/>
    <property type="match status" value="1"/>
</dbReference>
<proteinExistence type="inferred from homology"/>
<keyword evidence="3 5" id="KW-0689">Ribosomal protein</keyword>
<dbReference type="SUPFAM" id="SSF55129">
    <property type="entry name" value="Ribosomal protein L30p/L7e"/>
    <property type="match status" value="1"/>
</dbReference>
<evidence type="ECO:0000313" key="8">
    <source>
        <dbReference type="EMBL" id="VFK57507.1"/>
    </source>
</evidence>
<comment type="similarity">
    <text evidence="1 5">Belongs to the universal ribosomal protein uL30 family.</text>
</comment>
<dbReference type="CDD" id="cd01658">
    <property type="entry name" value="Ribosomal_L30"/>
    <property type="match status" value="1"/>
</dbReference>
<evidence type="ECO:0000256" key="3">
    <source>
        <dbReference type="ARBA" id="ARBA00022980"/>
    </source>
</evidence>
<comment type="subunit">
    <text evidence="2 5">Part of the 50S ribosomal subunit.</text>
</comment>
<dbReference type="Pfam" id="PF00327">
    <property type="entry name" value="Ribosomal_L30"/>
    <property type="match status" value="1"/>
</dbReference>
<dbReference type="EMBL" id="CAADFX010000064">
    <property type="protein sequence ID" value="VFK57507.1"/>
    <property type="molecule type" value="Genomic_DNA"/>
</dbReference>
<evidence type="ECO:0000313" key="9">
    <source>
        <dbReference type="EMBL" id="VFK61306.1"/>
    </source>
</evidence>
<evidence type="ECO:0000256" key="5">
    <source>
        <dbReference type="HAMAP-Rule" id="MF_01371"/>
    </source>
</evidence>
<organism evidence="7">
    <name type="scientific">Candidatus Kentrum sp. TUN</name>
    <dbReference type="NCBI Taxonomy" id="2126343"/>
    <lineage>
        <taxon>Bacteria</taxon>
        <taxon>Pseudomonadati</taxon>
        <taxon>Pseudomonadota</taxon>
        <taxon>Gammaproteobacteria</taxon>
        <taxon>Candidatus Kentrum</taxon>
    </lineage>
</organism>